<feature type="region of interest" description="Disordered" evidence="3">
    <location>
        <begin position="1121"/>
        <end position="1140"/>
    </location>
</feature>
<accession>A0AAV7ZJ20</accession>
<dbReference type="GO" id="GO:0051016">
    <property type="term" value="P:barbed-end actin filament capping"/>
    <property type="evidence" value="ECO:0007669"/>
    <property type="project" value="TreeGrafter"/>
</dbReference>
<dbReference type="GO" id="GO:0015629">
    <property type="term" value="C:actin cytoskeleton"/>
    <property type="evidence" value="ECO:0007669"/>
    <property type="project" value="TreeGrafter"/>
</dbReference>
<dbReference type="PANTHER" id="PTHR11977">
    <property type="entry name" value="VILLIN"/>
    <property type="match status" value="1"/>
</dbReference>
<dbReference type="InterPro" id="IPR029006">
    <property type="entry name" value="ADF-H/Gelsolin-like_dom_sf"/>
</dbReference>
<evidence type="ECO:0000313" key="6">
    <source>
        <dbReference type="EMBL" id="KAJ3441703.1"/>
    </source>
</evidence>
<sequence length="2041" mass="238566">MTSLYSGWLYKQNPRRYIPVWKIRFFCFRSNYLFYFKNENDSTSQGFVDLRQVTSVSNNTEVTPRHKKLCFNLSTKKRTYVLRATSEKLCKQWIHTIENRIKLLIGDPEKEPTAIEGELFQLIKRGIKKKFVKEKCVLYSQIPALVHYQEGNTKKQHKKPFIHLERIVSCTRVESKKSSRKNIFQLEGYDRNYFFKSTKKEIMDKWLDSINSLLLIDKDNNQSQGQILVPESESELEQEKEKEKEKDINNEMNSKGMGINNKNQKLKPKNQPINIKNNNNERTKNSNKTINGINSNYEGNVFLSSSPRTGYKNMKSLLNNNSNFIFSENEEEGELIEIKISVPSKNYESEKLIFNRNLTILENLKKISDQITVIKDLSKLTAIIPGDYENSIYPVLLKNEELLKQYQIKNGEVIELLDKFYLNQSGIEMPLLTKILLHPLNFVKGINVTQDLTVLDFKRLLLKKKLITNEQISTHSIYISPSYRFPLGLKMDDSIYVLSYRFSKQDQLEIKETITEMDEVSILKNIINNCKIYGHLTLQVHTTTKLFYSVISPPFLELYLNENASDPYLTLYLYNLEVIDLPQTYEDKQSGKFAFDLEYPIKTYHFMTDSKKSKLFWIEKLKWSIKIAEFKKAFVTGEEEGETLGFQINRLEGNLMMIQLSSKPYKFRKMYCQIIDSTFFCYSSKQQLKKKNETSASLEILLVKILTVKPNAKLSSKVIKELGLTKNEIESAFKIIEKNGEEYIFLADGIDEKLKWTRGIDILRYQLPENLLLDLTTNTTTTTGSSTGNITDNEDENDEDVEVGGVENEEDGIEIFNNDNNGKETTKKEKKEQNKSNKNKRQIKKNKKKKKKESQEVKPHQIFKLINNNETIDQYGKDLPWNVIKVGDSTEKIETILHMNDSMLGSLLQEEIINVVITTGDLLKNNKKILIRITSSLDVERVAFIKESLRHDCSFIALFKNLDDLVFVQWNGNHTTRIQKAKAQSIIDQMTENTSSQQQLQQDNFQNNQFFYNSNNNVNLNSKMLFKNRTNSLTKNDNNPLYKRNKSVRFDINEKKKLSPLSKKTMQKTINSGKDLINLKNQQNTLVNKNKYTSKSLENIKDKNKKIRSEPIKIENQSLKNNKKSTKKKYPTHLSGKLSVPNKKRKPLLIRDQSLYDDLDFFISLSRGIKGTNDKKLSTSSTPSLTSTLRSSKMNSSNSFRFMRHYFNEPLHDNQDNNRNDNSSNINNFNNNLDKYNKNHLIFWSQFGLTEPLTKLNEEDNTYKGKKKIVKLYRISRNKFRKIECIKECKLNKLKYNSLESNFCYILDANSEIFLWFGNFTTLAQRKLTTRLARAIKYQIKRKTPSFAFIVLDKREHVLFTEKFEDSKAIFGIKNNNLLNQNNSGDNKILLKNNNNNSQSEFFRSDEELILVNLFNKMVIQWVENLIQNILTNLKINKKKNKFEKEIIFVKDLLIKLNKEKIELYKITLNKIIKKNNLNIGNLNNLDNIFQKLFKNIIEDNEEEEEKGEEKEKENNDEEKNTLISKDIEIWQYDTELEELIESDLDMMGHFFSHEIYVVIEKSKKGSIQSNVTFDETIVHYWKGRDTESLENFNFDSFFNTELPKSAKNADIQFRVTQQRENSQFINLFDNKLIIHKSKNKLGNPNNYLYQIRKHKLSGGFQAIEVDPISNWLNPWDCFLLHCDQAAYLWIGKFFPQQDLIQAKILVNKLQGEEILFDNDNEDEDEERGGKKEVKLEEINQILMDSGIIEIKEGNEPKQFWDNLTHQQNYFKDSINPLNLNFPFSLFIISQNLETLNNDDDVDDDDIKINNNQNVGKKKQENNINNNNDDDDDDDDNNNSASEFTIFHTNYFIQDDLGENETALLISDYDGIFVWIGRSATTLHKKISLKLAQLFSKELNLKIKGVINSFDEPLMFSRYFHGWSTSKFPEEKKSPPSPSIQENLILNTQKYLDQIETSSKNQILSYHSLLQIAHELLDKEISNLDKLKNLGIQNLNQIDKNKLEEYLIDSDFMELFGISREEFNLFSDEQKKIIKKDLYLL</sequence>
<dbReference type="InterPro" id="IPR011993">
    <property type="entry name" value="PH-like_dom_sf"/>
</dbReference>
<dbReference type="GO" id="GO:0051014">
    <property type="term" value="P:actin filament severing"/>
    <property type="evidence" value="ECO:0007669"/>
    <property type="project" value="TreeGrafter"/>
</dbReference>
<feature type="domain" description="PH" evidence="4">
    <location>
        <begin position="112"/>
        <end position="215"/>
    </location>
</feature>
<evidence type="ECO:0000256" key="1">
    <source>
        <dbReference type="ARBA" id="ARBA00022737"/>
    </source>
</evidence>
<protein>
    <submittedName>
        <fullName evidence="6">Villin</fullName>
    </submittedName>
</protein>
<evidence type="ECO:0000256" key="3">
    <source>
        <dbReference type="SAM" id="MobiDB-lite"/>
    </source>
</evidence>
<feature type="compositionally biased region" description="Low complexity" evidence="3">
    <location>
        <begin position="778"/>
        <end position="791"/>
    </location>
</feature>
<gene>
    <name evidence="6" type="ORF">M0812_13717</name>
</gene>
<dbReference type="InterPro" id="IPR007123">
    <property type="entry name" value="Gelsolin-like_dom"/>
</dbReference>
<dbReference type="Gene3D" id="3.40.20.10">
    <property type="entry name" value="Severin"/>
    <property type="match status" value="4"/>
</dbReference>
<dbReference type="Proteomes" id="UP001146793">
    <property type="component" value="Unassembled WGS sequence"/>
</dbReference>
<feature type="compositionally biased region" description="Acidic residues" evidence="3">
    <location>
        <begin position="1828"/>
        <end position="1837"/>
    </location>
</feature>
<keyword evidence="1" id="KW-0677">Repeat</keyword>
<dbReference type="Gene3D" id="2.30.29.30">
    <property type="entry name" value="Pleckstrin-homology domain (PH domain)/Phosphotyrosine-binding domain (PTB)"/>
    <property type="match status" value="3"/>
</dbReference>
<reference evidence="6" key="1">
    <citation type="submission" date="2022-08" db="EMBL/GenBank/DDBJ databases">
        <title>Novel sulphate-reducing endosymbionts in the free-living metamonad Anaeramoeba.</title>
        <authorList>
            <person name="Jerlstrom-Hultqvist J."/>
            <person name="Cepicka I."/>
            <person name="Gallot-Lavallee L."/>
            <person name="Salas-Leiva D."/>
            <person name="Curtis B.A."/>
            <person name="Zahonova K."/>
            <person name="Pipaliya S."/>
            <person name="Dacks J."/>
            <person name="Roger A.J."/>
        </authorList>
    </citation>
    <scope>NUCLEOTIDE SEQUENCE</scope>
    <source>
        <strain evidence="6">Busselton2</strain>
    </source>
</reference>
<dbReference type="FunFam" id="2.30.29.30:FF:000286">
    <property type="entry name" value="PH-protein kinase domain containing protein"/>
    <property type="match status" value="1"/>
</dbReference>
<feature type="coiled-coil region" evidence="2">
    <location>
        <begin position="1494"/>
        <end position="1521"/>
    </location>
</feature>
<dbReference type="GO" id="GO:0005546">
    <property type="term" value="F:phosphatidylinositol-4,5-bisphosphate binding"/>
    <property type="evidence" value="ECO:0007669"/>
    <property type="project" value="TreeGrafter"/>
</dbReference>
<feature type="region of interest" description="Disordered" evidence="3">
    <location>
        <begin position="778"/>
        <end position="860"/>
    </location>
</feature>
<feature type="region of interest" description="Disordered" evidence="3">
    <location>
        <begin position="228"/>
        <end position="289"/>
    </location>
</feature>
<dbReference type="SUPFAM" id="SSF55753">
    <property type="entry name" value="Actin depolymerizing proteins"/>
    <property type="match status" value="4"/>
</dbReference>
<keyword evidence="2" id="KW-0175">Coiled coil</keyword>
<dbReference type="SUPFAM" id="SSF47050">
    <property type="entry name" value="VHP, Villin headpiece domain"/>
    <property type="match status" value="1"/>
</dbReference>
<dbReference type="GO" id="GO:0005737">
    <property type="term" value="C:cytoplasm"/>
    <property type="evidence" value="ECO:0007669"/>
    <property type="project" value="TreeGrafter"/>
</dbReference>
<dbReference type="PROSITE" id="PS50003">
    <property type="entry name" value="PH_DOMAIN"/>
    <property type="match status" value="3"/>
</dbReference>
<evidence type="ECO:0000313" key="7">
    <source>
        <dbReference type="Proteomes" id="UP001146793"/>
    </source>
</evidence>
<dbReference type="InterPro" id="IPR003128">
    <property type="entry name" value="Villin_headpiece"/>
</dbReference>
<feature type="compositionally biased region" description="Basic residues" evidence="3">
    <location>
        <begin position="837"/>
        <end position="852"/>
    </location>
</feature>
<feature type="compositionally biased region" description="Acidic residues" evidence="3">
    <location>
        <begin position="792"/>
        <end position="813"/>
    </location>
</feature>
<dbReference type="InterPro" id="IPR001849">
    <property type="entry name" value="PH_domain"/>
</dbReference>
<feature type="domain" description="PH" evidence="4">
    <location>
        <begin position="648"/>
        <end position="765"/>
    </location>
</feature>
<dbReference type="EMBL" id="JANTQA010000029">
    <property type="protein sequence ID" value="KAJ3441703.1"/>
    <property type="molecule type" value="Genomic_DNA"/>
</dbReference>
<dbReference type="GO" id="GO:0008154">
    <property type="term" value="P:actin polymerization or depolymerization"/>
    <property type="evidence" value="ECO:0007669"/>
    <property type="project" value="TreeGrafter"/>
</dbReference>
<name>A0AAV7ZJ20_9EUKA</name>
<feature type="region of interest" description="Disordered" evidence="3">
    <location>
        <begin position="1172"/>
        <end position="1192"/>
    </location>
</feature>
<feature type="region of interest" description="Disordered" evidence="3">
    <location>
        <begin position="1800"/>
        <end position="1840"/>
    </location>
</feature>
<evidence type="ECO:0000259" key="4">
    <source>
        <dbReference type="PROSITE" id="PS50003"/>
    </source>
</evidence>
<feature type="compositionally biased region" description="Basic residues" evidence="3">
    <location>
        <begin position="1121"/>
        <end position="1131"/>
    </location>
</feature>
<feature type="compositionally biased region" description="Basic and acidic residues" evidence="3">
    <location>
        <begin position="821"/>
        <end position="835"/>
    </location>
</feature>
<feature type="compositionally biased region" description="Basic and acidic residues" evidence="3">
    <location>
        <begin position="237"/>
        <end position="249"/>
    </location>
</feature>
<evidence type="ECO:0000259" key="5">
    <source>
        <dbReference type="PROSITE" id="PS51089"/>
    </source>
</evidence>
<dbReference type="Pfam" id="PF00169">
    <property type="entry name" value="PH"/>
    <property type="match status" value="2"/>
</dbReference>
<dbReference type="Pfam" id="PF00626">
    <property type="entry name" value="Gelsolin"/>
    <property type="match status" value="1"/>
</dbReference>
<organism evidence="6 7">
    <name type="scientific">Anaeramoeba flamelloides</name>
    <dbReference type="NCBI Taxonomy" id="1746091"/>
    <lineage>
        <taxon>Eukaryota</taxon>
        <taxon>Metamonada</taxon>
        <taxon>Anaeramoebidae</taxon>
        <taxon>Anaeramoeba</taxon>
    </lineage>
</organism>
<dbReference type="GO" id="GO:0051015">
    <property type="term" value="F:actin filament binding"/>
    <property type="evidence" value="ECO:0007669"/>
    <property type="project" value="InterPro"/>
</dbReference>
<dbReference type="SUPFAM" id="SSF50729">
    <property type="entry name" value="PH domain-like"/>
    <property type="match status" value="4"/>
</dbReference>
<dbReference type="SMART" id="SM00233">
    <property type="entry name" value="PH"/>
    <property type="match status" value="4"/>
</dbReference>
<comment type="caution">
    <text evidence="6">The sequence shown here is derived from an EMBL/GenBank/DDBJ whole genome shotgun (WGS) entry which is preliminary data.</text>
</comment>
<dbReference type="InterPro" id="IPR007122">
    <property type="entry name" value="Villin/Gelsolin"/>
</dbReference>
<dbReference type="CDD" id="cd00821">
    <property type="entry name" value="PH"/>
    <property type="match status" value="1"/>
</dbReference>
<dbReference type="InterPro" id="IPR036886">
    <property type="entry name" value="Villin_headpiece_dom_sf"/>
</dbReference>
<proteinExistence type="predicted"/>
<dbReference type="Gene3D" id="1.10.950.10">
    <property type="entry name" value="Villin headpiece domain"/>
    <property type="match status" value="1"/>
</dbReference>
<feature type="compositionally biased region" description="Low complexity" evidence="3">
    <location>
        <begin position="259"/>
        <end position="278"/>
    </location>
</feature>
<feature type="compositionally biased region" description="Low complexity" evidence="3">
    <location>
        <begin position="1178"/>
        <end position="1192"/>
    </location>
</feature>
<evidence type="ECO:0000256" key="2">
    <source>
        <dbReference type="SAM" id="Coils"/>
    </source>
</evidence>
<dbReference type="SMART" id="SM00262">
    <property type="entry name" value="GEL"/>
    <property type="match status" value="3"/>
</dbReference>
<feature type="domain" description="PH" evidence="4">
    <location>
        <begin position="2"/>
        <end position="102"/>
    </location>
</feature>
<dbReference type="PANTHER" id="PTHR11977:SF51">
    <property type="entry name" value="PROTEIN FLIGHTLESS-1 HOMOLOG"/>
    <property type="match status" value="1"/>
</dbReference>
<feature type="domain" description="HP" evidence="5">
    <location>
        <begin position="1976"/>
        <end position="2041"/>
    </location>
</feature>
<dbReference type="PROSITE" id="PS51089">
    <property type="entry name" value="HP"/>
    <property type="match status" value="1"/>
</dbReference>